<dbReference type="PANTHER" id="PTHR20932:SF8">
    <property type="entry name" value="LD22649P"/>
    <property type="match status" value="1"/>
</dbReference>
<comment type="caution">
    <text evidence="3">The sequence shown here is derived from an EMBL/GenBank/DDBJ whole genome shotgun (WGS) entry which is preliminary data.</text>
</comment>
<dbReference type="CDD" id="cd00118">
    <property type="entry name" value="LysM"/>
    <property type="match status" value="1"/>
</dbReference>
<feature type="region of interest" description="Disordered" evidence="1">
    <location>
        <begin position="1"/>
        <end position="20"/>
    </location>
</feature>
<evidence type="ECO:0000313" key="4">
    <source>
        <dbReference type="Proteomes" id="UP000485058"/>
    </source>
</evidence>
<dbReference type="SMART" id="SM00257">
    <property type="entry name" value="LysM"/>
    <property type="match status" value="1"/>
</dbReference>
<dbReference type="InterPro" id="IPR018392">
    <property type="entry name" value="LysM"/>
</dbReference>
<feature type="region of interest" description="Disordered" evidence="1">
    <location>
        <begin position="172"/>
        <end position="263"/>
    </location>
</feature>
<keyword evidence="4" id="KW-1185">Reference proteome</keyword>
<dbReference type="PROSITE" id="PS51782">
    <property type="entry name" value="LYSM"/>
    <property type="match status" value="1"/>
</dbReference>
<reference evidence="3 4" key="1">
    <citation type="submission" date="2020-02" db="EMBL/GenBank/DDBJ databases">
        <title>Draft genome sequence of Haematococcus lacustris strain NIES-144.</title>
        <authorList>
            <person name="Morimoto D."/>
            <person name="Nakagawa S."/>
            <person name="Yoshida T."/>
            <person name="Sawayama S."/>
        </authorList>
    </citation>
    <scope>NUCLEOTIDE SEQUENCE [LARGE SCALE GENOMIC DNA]</scope>
    <source>
        <strain evidence="3 4">NIES-144</strain>
    </source>
</reference>
<evidence type="ECO:0000313" key="3">
    <source>
        <dbReference type="EMBL" id="GFH13112.1"/>
    </source>
</evidence>
<feature type="compositionally biased region" description="Acidic residues" evidence="1">
    <location>
        <begin position="228"/>
        <end position="240"/>
    </location>
</feature>
<dbReference type="InterPro" id="IPR036779">
    <property type="entry name" value="LysM_dom_sf"/>
</dbReference>
<organism evidence="3 4">
    <name type="scientific">Haematococcus lacustris</name>
    <name type="common">Green alga</name>
    <name type="synonym">Haematococcus pluvialis</name>
    <dbReference type="NCBI Taxonomy" id="44745"/>
    <lineage>
        <taxon>Eukaryota</taxon>
        <taxon>Viridiplantae</taxon>
        <taxon>Chlorophyta</taxon>
        <taxon>core chlorophytes</taxon>
        <taxon>Chlorophyceae</taxon>
        <taxon>CS clade</taxon>
        <taxon>Chlamydomonadales</taxon>
        <taxon>Haematococcaceae</taxon>
        <taxon>Haematococcus</taxon>
    </lineage>
</organism>
<dbReference type="EMBL" id="BLLF01000576">
    <property type="protein sequence ID" value="GFH13112.1"/>
    <property type="molecule type" value="Genomic_DNA"/>
</dbReference>
<dbReference type="AlphaFoldDB" id="A0A699ZCB4"/>
<dbReference type="Proteomes" id="UP000485058">
    <property type="component" value="Unassembled WGS sequence"/>
</dbReference>
<name>A0A699ZCB4_HAELA</name>
<accession>A0A699ZCB4</accession>
<dbReference type="Gene3D" id="3.10.350.10">
    <property type="entry name" value="LysM domain"/>
    <property type="match status" value="1"/>
</dbReference>
<dbReference type="InterPro" id="IPR045030">
    <property type="entry name" value="LYSM1-4"/>
</dbReference>
<proteinExistence type="predicted"/>
<protein>
    <submittedName>
        <fullName evidence="3">LysM domain-containing protein</fullName>
    </submittedName>
</protein>
<gene>
    <name evidence="3" type="ORF">HaLaN_08925</name>
</gene>
<evidence type="ECO:0000259" key="2">
    <source>
        <dbReference type="PROSITE" id="PS51782"/>
    </source>
</evidence>
<dbReference type="PANTHER" id="PTHR20932">
    <property type="entry name" value="LYSM AND PUTATIVE PEPTIDOGLYCAN-BINDING DOMAIN-CONTAINING PROTEIN"/>
    <property type="match status" value="1"/>
</dbReference>
<evidence type="ECO:0000256" key="1">
    <source>
        <dbReference type="SAM" id="MobiDB-lite"/>
    </source>
</evidence>
<dbReference type="Pfam" id="PF01476">
    <property type="entry name" value="LysM"/>
    <property type="match status" value="1"/>
</dbReference>
<dbReference type="SUPFAM" id="SSF54106">
    <property type="entry name" value="LysM domain"/>
    <property type="match status" value="1"/>
</dbReference>
<feature type="domain" description="LysM" evidence="2">
    <location>
        <begin position="38"/>
        <end position="82"/>
    </location>
</feature>
<feature type="compositionally biased region" description="Basic and acidic residues" evidence="1">
    <location>
        <begin position="182"/>
        <end position="192"/>
    </location>
</feature>
<sequence length="371" mass="40363">MQRDEEWPPRLSSTPDLQSPCEICSTTDDSTTAPIPFITHKVSKWDTLAGVAVKYNVSVADIKRANGLLSDSAMYALETIQVPTKLLPLGEELQVLFAQVASGLGRDPVLDAEANLQPASAACARVARTLHIVNDLPNCQAAGPQAGLPWWCQCGACDEDSYDHACRQNRPKGGDVELIECSPHDELMRRGDTPGSNTRMHERMRRRPVNQDDAQDAAAPGTSSQQESDNEPGSGEDEDNSGLWPTSPPWQGRAAASTGPPHGQLLAAVGETAAYPAPIMLLPPALSKIKRLEAKAMAWWLWGGAHRLTSSSKVTDMWVDVQRCGLPCKVARTVHFAYPQLYYKYCSRALCHCSQDYVLLSGSRSVKASQD</sequence>